<reference evidence="1" key="1">
    <citation type="journal article" date="2016" name="Nat. Genet.">
        <title>A high-quality carrot genome assembly provides new insights into carotenoid accumulation and asterid genome evolution.</title>
        <authorList>
            <person name="Iorizzo M."/>
            <person name="Ellison S."/>
            <person name="Senalik D."/>
            <person name="Zeng P."/>
            <person name="Satapoomin P."/>
            <person name="Huang J."/>
            <person name="Bowman M."/>
            <person name="Iovene M."/>
            <person name="Sanseverino W."/>
            <person name="Cavagnaro P."/>
            <person name="Yildiz M."/>
            <person name="Macko-Podgorni A."/>
            <person name="Moranska E."/>
            <person name="Grzebelus E."/>
            <person name="Grzebelus D."/>
            <person name="Ashrafi H."/>
            <person name="Zheng Z."/>
            <person name="Cheng S."/>
            <person name="Spooner D."/>
            <person name="Van Deynze A."/>
            <person name="Simon P."/>
        </authorList>
    </citation>
    <scope>NUCLEOTIDE SEQUENCE</scope>
    <source>
        <tissue evidence="1">Leaf</tissue>
    </source>
</reference>
<dbReference type="PANTHER" id="PTHR37709">
    <property type="entry name" value="EXPRESSED PROTEIN"/>
    <property type="match status" value="1"/>
</dbReference>
<dbReference type="AlphaFoldDB" id="A0A164T2A3"/>
<name>A0A164T2A3_DAUCS</name>
<keyword evidence="2" id="KW-1185">Reference proteome</keyword>
<dbReference type="Pfam" id="PF17250">
    <property type="entry name" value="NDUFB11"/>
    <property type="match status" value="1"/>
</dbReference>
<dbReference type="OMA" id="FWEYAEN"/>
<reference evidence="1" key="2">
    <citation type="submission" date="2022-03" db="EMBL/GenBank/DDBJ databases">
        <title>Draft title - Genomic analysis of global carrot germplasm unveils the trajectory of domestication and the origin of high carotenoid orange carrot.</title>
        <authorList>
            <person name="Iorizzo M."/>
            <person name="Ellison S."/>
            <person name="Senalik D."/>
            <person name="Macko-Podgorni A."/>
            <person name="Grzebelus D."/>
            <person name="Bostan H."/>
            <person name="Rolling W."/>
            <person name="Curaba J."/>
            <person name="Simon P."/>
        </authorList>
    </citation>
    <scope>NUCLEOTIDE SEQUENCE</scope>
    <source>
        <tissue evidence="1">Leaf</tissue>
    </source>
</reference>
<sequence length="89" mass="10966">MNFWEYAENLILNLMEDPSERDKKFRQHIYETRARCEKAKENWALPLRPYGFWTFDRHNSQIFWDAKISQVRGRRDPYDDLLDDNDNPK</sequence>
<evidence type="ECO:0000313" key="1">
    <source>
        <dbReference type="EMBL" id="WOH08189.1"/>
    </source>
</evidence>
<dbReference type="Proteomes" id="UP000077755">
    <property type="component" value="Chromosome 7"/>
</dbReference>
<dbReference type="EMBL" id="CP093349">
    <property type="protein sequence ID" value="WOH08189.1"/>
    <property type="molecule type" value="Genomic_DNA"/>
</dbReference>
<accession>A0A164T2A3</accession>
<dbReference type="PANTHER" id="PTHR37709:SF1">
    <property type="entry name" value="EXPRESSED PROTEIN"/>
    <property type="match status" value="1"/>
</dbReference>
<evidence type="ECO:0000313" key="2">
    <source>
        <dbReference type="Proteomes" id="UP000077755"/>
    </source>
</evidence>
<dbReference type="Gramene" id="KZM86961">
    <property type="protein sequence ID" value="KZM86961"/>
    <property type="gene ID" value="DCAR_024095"/>
</dbReference>
<organism evidence="1 2">
    <name type="scientific">Daucus carota subsp. sativus</name>
    <name type="common">Carrot</name>
    <dbReference type="NCBI Taxonomy" id="79200"/>
    <lineage>
        <taxon>Eukaryota</taxon>
        <taxon>Viridiplantae</taxon>
        <taxon>Streptophyta</taxon>
        <taxon>Embryophyta</taxon>
        <taxon>Tracheophyta</taxon>
        <taxon>Spermatophyta</taxon>
        <taxon>Magnoliopsida</taxon>
        <taxon>eudicotyledons</taxon>
        <taxon>Gunneridae</taxon>
        <taxon>Pentapetalae</taxon>
        <taxon>asterids</taxon>
        <taxon>campanulids</taxon>
        <taxon>Apiales</taxon>
        <taxon>Apiaceae</taxon>
        <taxon>Apioideae</taxon>
        <taxon>Scandiceae</taxon>
        <taxon>Daucinae</taxon>
        <taxon>Daucus</taxon>
        <taxon>Daucus sect. Daucus</taxon>
    </lineage>
</organism>
<protein>
    <submittedName>
        <fullName evidence="1">Uncharacterized protein</fullName>
    </submittedName>
</protein>
<dbReference type="InterPro" id="IPR035204">
    <property type="entry name" value="NDUFB11"/>
</dbReference>
<proteinExistence type="predicted"/>
<gene>
    <name evidence="1" type="ORF">DCAR_0727626</name>
</gene>